<reference evidence="3" key="1">
    <citation type="submission" date="2021-02" db="EMBL/GenBank/DDBJ databases">
        <authorList>
            <person name="Dougan E. K."/>
            <person name="Rhodes N."/>
            <person name="Thang M."/>
            <person name="Chan C."/>
        </authorList>
    </citation>
    <scope>NUCLEOTIDE SEQUENCE</scope>
</reference>
<dbReference type="InterPro" id="IPR007695">
    <property type="entry name" value="DNA_mismatch_repair_MutS-lik_N"/>
</dbReference>
<dbReference type="SUPFAM" id="SSF55271">
    <property type="entry name" value="DNA repair protein MutS, domain I"/>
    <property type="match status" value="1"/>
</dbReference>
<dbReference type="Gene3D" id="3.40.1170.10">
    <property type="entry name" value="DNA repair protein MutS, domain I"/>
    <property type="match status" value="1"/>
</dbReference>
<dbReference type="InterPro" id="IPR016151">
    <property type="entry name" value="DNA_mismatch_repair_MutS_N"/>
</dbReference>
<protein>
    <recommendedName>
        <fullName evidence="2">DNA mismatch repair protein MutS-like N-terminal domain-containing protein</fullName>
    </recommendedName>
</protein>
<gene>
    <name evidence="3" type="ORF">PGLA2088_LOCUS47980</name>
</gene>
<evidence type="ECO:0000259" key="2">
    <source>
        <dbReference type="Pfam" id="PF01624"/>
    </source>
</evidence>
<dbReference type="EMBL" id="CAJNNW010036577">
    <property type="protein sequence ID" value="CAE8735710.1"/>
    <property type="molecule type" value="Genomic_DNA"/>
</dbReference>
<sequence length="99" mass="11659">MRPENFRDAQGLRPTDPGFNQGTMWVPTDPAVYKNEPGHNTPMLMQYWKLKAQHFDKVALFKVGKFYEIFYYDAFMAQRTCGLKWMSHDKKPHVGFPET</sequence>
<dbReference type="GO" id="GO:0006298">
    <property type="term" value="P:mismatch repair"/>
    <property type="evidence" value="ECO:0007669"/>
    <property type="project" value="InterPro"/>
</dbReference>
<proteinExistence type="predicted"/>
<evidence type="ECO:0000313" key="4">
    <source>
        <dbReference type="Proteomes" id="UP000626109"/>
    </source>
</evidence>
<evidence type="ECO:0000256" key="1">
    <source>
        <dbReference type="SAM" id="MobiDB-lite"/>
    </source>
</evidence>
<name>A0A813LY47_POLGL</name>
<dbReference type="Pfam" id="PF01624">
    <property type="entry name" value="MutS_I"/>
    <property type="match status" value="1"/>
</dbReference>
<evidence type="ECO:0000313" key="3">
    <source>
        <dbReference type="EMBL" id="CAE8735710.1"/>
    </source>
</evidence>
<comment type="caution">
    <text evidence="3">The sequence shown here is derived from an EMBL/GenBank/DDBJ whole genome shotgun (WGS) entry which is preliminary data.</text>
</comment>
<dbReference type="AlphaFoldDB" id="A0A813LY47"/>
<accession>A0A813LY47</accession>
<dbReference type="GO" id="GO:0005524">
    <property type="term" value="F:ATP binding"/>
    <property type="evidence" value="ECO:0007669"/>
    <property type="project" value="InterPro"/>
</dbReference>
<feature type="domain" description="DNA mismatch repair protein MutS-like N-terminal" evidence="2">
    <location>
        <begin position="41"/>
        <end position="98"/>
    </location>
</feature>
<feature type="region of interest" description="Disordered" evidence="1">
    <location>
        <begin position="1"/>
        <end position="24"/>
    </location>
</feature>
<dbReference type="GO" id="GO:0030983">
    <property type="term" value="F:mismatched DNA binding"/>
    <property type="evidence" value="ECO:0007669"/>
    <property type="project" value="InterPro"/>
</dbReference>
<dbReference type="Proteomes" id="UP000626109">
    <property type="component" value="Unassembled WGS sequence"/>
</dbReference>
<organism evidence="3 4">
    <name type="scientific">Polarella glacialis</name>
    <name type="common">Dinoflagellate</name>
    <dbReference type="NCBI Taxonomy" id="89957"/>
    <lineage>
        <taxon>Eukaryota</taxon>
        <taxon>Sar</taxon>
        <taxon>Alveolata</taxon>
        <taxon>Dinophyceae</taxon>
        <taxon>Suessiales</taxon>
        <taxon>Suessiaceae</taxon>
        <taxon>Polarella</taxon>
    </lineage>
</organism>